<evidence type="ECO:0000256" key="1">
    <source>
        <dbReference type="SAM" id="MobiDB-lite"/>
    </source>
</evidence>
<feature type="region of interest" description="Disordered" evidence="1">
    <location>
        <begin position="233"/>
        <end position="258"/>
    </location>
</feature>
<organism evidence="3 4">
    <name type="scientific">Habropoda laboriosa</name>
    <dbReference type="NCBI Taxonomy" id="597456"/>
    <lineage>
        <taxon>Eukaryota</taxon>
        <taxon>Metazoa</taxon>
        <taxon>Ecdysozoa</taxon>
        <taxon>Arthropoda</taxon>
        <taxon>Hexapoda</taxon>
        <taxon>Insecta</taxon>
        <taxon>Pterygota</taxon>
        <taxon>Neoptera</taxon>
        <taxon>Endopterygota</taxon>
        <taxon>Hymenoptera</taxon>
        <taxon>Apocrita</taxon>
        <taxon>Aculeata</taxon>
        <taxon>Apoidea</taxon>
        <taxon>Anthophila</taxon>
        <taxon>Apidae</taxon>
        <taxon>Habropoda</taxon>
    </lineage>
</organism>
<dbReference type="Proteomes" id="UP000053825">
    <property type="component" value="Unassembled WGS sequence"/>
</dbReference>
<feature type="transmembrane region" description="Helical" evidence="2">
    <location>
        <begin position="324"/>
        <end position="347"/>
    </location>
</feature>
<dbReference type="AlphaFoldDB" id="A0A0L7QP59"/>
<feature type="compositionally biased region" description="Basic and acidic residues" evidence="1">
    <location>
        <begin position="233"/>
        <end position="251"/>
    </location>
</feature>
<feature type="compositionally biased region" description="Basic and acidic residues" evidence="1">
    <location>
        <begin position="104"/>
        <end position="122"/>
    </location>
</feature>
<proteinExistence type="predicted"/>
<protein>
    <submittedName>
        <fullName evidence="3">Uncharacterized protein</fullName>
    </submittedName>
</protein>
<dbReference type="EMBL" id="KQ414830">
    <property type="protein sequence ID" value="KOC60410.1"/>
    <property type="molecule type" value="Genomic_DNA"/>
</dbReference>
<name>A0A0L7QP59_9HYME</name>
<sequence length="365" mass="40943">MSQRPSMNMSLFVVCGRTPYPSTGTAQPLILAPLECGSKTESASADFAAKGVDCVSWWPQSERVTARNRDGNMENEEARDVKRGRRGDKVVLWRCCGGEEGWREESRGDRIQPERASKAEGGRKRRRVRGSSAFTTEGIDVGRLENGIWICQADASVKKVSVQMFHAKTESASADFAAKGVDCVSWWPQSERVTARNRDGNMENEEARDVKRGRRGDKVVLWRCCGGEEGWREESRGDRIQPERASKAEGGRKRRRVRGSSAFTTEGIDVGRLENGIWTARLFNDRDILGPLARDEKEMWGNCTYAASVKIEWRRREAVKVARFFALEIFYLTWFACFSALISPAYACRGGAGLCGKNSFGWKRG</sequence>
<reference evidence="3 4" key="1">
    <citation type="submission" date="2015-07" db="EMBL/GenBank/DDBJ databases">
        <title>The genome of Habropoda laboriosa.</title>
        <authorList>
            <person name="Pan H."/>
            <person name="Kapheim K."/>
        </authorList>
    </citation>
    <scope>NUCLEOTIDE SEQUENCE [LARGE SCALE GENOMIC DNA]</scope>
    <source>
        <strain evidence="3">0110345459</strain>
    </source>
</reference>
<accession>A0A0L7QP59</accession>
<keyword evidence="4" id="KW-1185">Reference proteome</keyword>
<evidence type="ECO:0000313" key="3">
    <source>
        <dbReference type="EMBL" id="KOC60410.1"/>
    </source>
</evidence>
<feature type="region of interest" description="Disordered" evidence="1">
    <location>
        <begin position="104"/>
        <end position="129"/>
    </location>
</feature>
<evidence type="ECO:0000256" key="2">
    <source>
        <dbReference type="SAM" id="Phobius"/>
    </source>
</evidence>
<gene>
    <name evidence="3" type="ORF">WH47_08629</name>
</gene>
<evidence type="ECO:0000313" key="4">
    <source>
        <dbReference type="Proteomes" id="UP000053825"/>
    </source>
</evidence>
<keyword evidence="2" id="KW-0812">Transmembrane</keyword>
<keyword evidence="2" id="KW-1133">Transmembrane helix</keyword>
<keyword evidence="2" id="KW-0472">Membrane</keyword>